<evidence type="ECO:0000256" key="1">
    <source>
        <dbReference type="SAM" id="MobiDB-lite"/>
    </source>
</evidence>
<accession>A0A8S0S8M0</accession>
<reference evidence="2 3" key="1">
    <citation type="submission" date="2019-12" db="EMBL/GenBank/DDBJ databases">
        <authorList>
            <person name="Alioto T."/>
            <person name="Alioto T."/>
            <person name="Gomez Garrido J."/>
        </authorList>
    </citation>
    <scope>NUCLEOTIDE SEQUENCE [LARGE SCALE GENOMIC DNA]</scope>
</reference>
<dbReference type="Gramene" id="OE9A078662T1">
    <property type="protein sequence ID" value="OE9A078662C1"/>
    <property type="gene ID" value="OE9A078662"/>
</dbReference>
<evidence type="ECO:0000313" key="3">
    <source>
        <dbReference type="Proteomes" id="UP000594638"/>
    </source>
</evidence>
<gene>
    <name evidence="2" type="ORF">OLEA9_A078662</name>
</gene>
<feature type="region of interest" description="Disordered" evidence="1">
    <location>
        <begin position="77"/>
        <end position="115"/>
    </location>
</feature>
<feature type="region of interest" description="Disordered" evidence="1">
    <location>
        <begin position="1"/>
        <end position="58"/>
    </location>
</feature>
<sequence length="160" mass="17986">MTHSSNTNRAKKSKGESSGSAGKRKAEQIREDSPSKRHKSSRSVPSKNAKKMEIRDLDPLDMEMAMSYMHEVQYIKPVQQERTRGEKRKGGMVDRSVHSVRATRKPSYSSEKASTPLLMITNGRLGHSDVPLDDGDDDFVDTPLRWLGTTFHANSPSRED</sequence>
<feature type="compositionally biased region" description="Basic and acidic residues" evidence="1">
    <location>
        <begin position="79"/>
        <end position="97"/>
    </location>
</feature>
<organism evidence="2 3">
    <name type="scientific">Olea europaea subsp. europaea</name>
    <dbReference type="NCBI Taxonomy" id="158383"/>
    <lineage>
        <taxon>Eukaryota</taxon>
        <taxon>Viridiplantae</taxon>
        <taxon>Streptophyta</taxon>
        <taxon>Embryophyta</taxon>
        <taxon>Tracheophyta</taxon>
        <taxon>Spermatophyta</taxon>
        <taxon>Magnoliopsida</taxon>
        <taxon>eudicotyledons</taxon>
        <taxon>Gunneridae</taxon>
        <taxon>Pentapetalae</taxon>
        <taxon>asterids</taxon>
        <taxon>lamiids</taxon>
        <taxon>Lamiales</taxon>
        <taxon>Oleaceae</taxon>
        <taxon>Oleeae</taxon>
        <taxon>Olea</taxon>
    </lineage>
</organism>
<proteinExistence type="predicted"/>
<dbReference type="AlphaFoldDB" id="A0A8S0S8M0"/>
<evidence type="ECO:0000313" key="2">
    <source>
        <dbReference type="EMBL" id="CAA2988482.1"/>
    </source>
</evidence>
<dbReference type="EMBL" id="CACTIH010003998">
    <property type="protein sequence ID" value="CAA2988482.1"/>
    <property type="molecule type" value="Genomic_DNA"/>
</dbReference>
<feature type="compositionally biased region" description="Basic and acidic residues" evidence="1">
    <location>
        <begin position="24"/>
        <end position="35"/>
    </location>
</feature>
<keyword evidence="3" id="KW-1185">Reference proteome</keyword>
<comment type="caution">
    <text evidence="2">The sequence shown here is derived from an EMBL/GenBank/DDBJ whole genome shotgun (WGS) entry which is preliminary data.</text>
</comment>
<name>A0A8S0S8M0_OLEEU</name>
<dbReference type="Proteomes" id="UP000594638">
    <property type="component" value="Unassembled WGS sequence"/>
</dbReference>
<protein>
    <submittedName>
        <fullName evidence="2">Uncharacterized protein</fullName>
    </submittedName>
</protein>